<evidence type="ECO:0000313" key="3">
    <source>
        <dbReference type="Proteomes" id="UP000002051"/>
    </source>
</evidence>
<evidence type="ECO:0000313" key="1">
    <source>
        <dbReference type="EMBL" id="KEH27554.1"/>
    </source>
</evidence>
<sequence>MEQNGAEHNGGEWNGFLGESKREPRAEHCCAFLLQFLRYTQVGPLHMHKNSGEGFGPGVLVAQQR</sequence>
<dbReference type="PaxDb" id="3880-AES83420"/>
<dbReference type="Proteomes" id="UP000002051">
    <property type="component" value="Chromosome 5"/>
</dbReference>
<dbReference type="AlphaFoldDB" id="G7ZW32"/>
<dbReference type="EnsemblPlants" id="KEH27554">
    <property type="protein sequence ID" value="KEH27554"/>
    <property type="gene ID" value="MTR_5g019795"/>
</dbReference>
<name>G7ZW32_MEDTR</name>
<reference evidence="2" key="3">
    <citation type="submission" date="2015-04" db="UniProtKB">
        <authorList>
            <consortium name="EnsemblPlants"/>
        </authorList>
    </citation>
    <scope>IDENTIFICATION</scope>
    <source>
        <strain evidence="2">cv. Jemalong A17</strain>
    </source>
</reference>
<evidence type="ECO:0000313" key="2">
    <source>
        <dbReference type="EnsemblPlants" id="KEH27554"/>
    </source>
</evidence>
<proteinExistence type="predicted"/>
<dbReference type="HOGENOM" id="CLU_2853096_0_0_1"/>
<organism evidence="1 3">
    <name type="scientific">Medicago truncatula</name>
    <name type="common">Barrel medic</name>
    <name type="synonym">Medicago tribuloides</name>
    <dbReference type="NCBI Taxonomy" id="3880"/>
    <lineage>
        <taxon>Eukaryota</taxon>
        <taxon>Viridiplantae</taxon>
        <taxon>Streptophyta</taxon>
        <taxon>Embryophyta</taxon>
        <taxon>Tracheophyta</taxon>
        <taxon>Spermatophyta</taxon>
        <taxon>Magnoliopsida</taxon>
        <taxon>eudicotyledons</taxon>
        <taxon>Gunneridae</taxon>
        <taxon>Pentapetalae</taxon>
        <taxon>rosids</taxon>
        <taxon>fabids</taxon>
        <taxon>Fabales</taxon>
        <taxon>Fabaceae</taxon>
        <taxon>Papilionoideae</taxon>
        <taxon>50 kb inversion clade</taxon>
        <taxon>NPAAA clade</taxon>
        <taxon>Hologalegina</taxon>
        <taxon>IRL clade</taxon>
        <taxon>Trifolieae</taxon>
        <taxon>Medicago</taxon>
    </lineage>
</organism>
<keyword evidence="3" id="KW-1185">Reference proteome</keyword>
<gene>
    <name evidence="1" type="ordered locus">MTR_5g019795</name>
</gene>
<dbReference type="EMBL" id="CM001221">
    <property type="protein sequence ID" value="KEH27554.1"/>
    <property type="molecule type" value="Genomic_DNA"/>
</dbReference>
<accession>G7ZW32</accession>
<protein>
    <submittedName>
        <fullName evidence="1 2">Uncharacterized protein</fullName>
    </submittedName>
</protein>
<reference evidence="1 3" key="2">
    <citation type="journal article" date="2014" name="BMC Genomics">
        <title>An improved genome release (version Mt4.0) for the model legume Medicago truncatula.</title>
        <authorList>
            <person name="Tang H."/>
            <person name="Krishnakumar V."/>
            <person name="Bidwell S."/>
            <person name="Rosen B."/>
            <person name="Chan A."/>
            <person name="Zhou S."/>
            <person name="Gentzbittel L."/>
            <person name="Childs K.L."/>
            <person name="Yandell M."/>
            <person name="Gundlach H."/>
            <person name="Mayer K.F."/>
            <person name="Schwartz D.C."/>
            <person name="Town C.D."/>
        </authorList>
    </citation>
    <scope>GENOME REANNOTATION</scope>
    <source>
        <strain evidence="1">A17</strain>
        <strain evidence="2 3">cv. Jemalong A17</strain>
    </source>
</reference>
<reference evidence="1 3" key="1">
    <citation type="journal article" date="2011" name="Nature">
        <title>The Medicago genome provides insight into the evolution of rhizobial symbioses.</title>
        <authorList>
            <person name="Young N.D."/>
            <person name="Debelle F."/>
            <person name="Oldroyd G.E."/>
            <person name="Geurts R."/>
            <person name="Cannon S.B."/>
            <person name="Udvardi M.K."/>
            <person name="Benedito V.A."/>
            <person name="Mayer K.F."/>
            <person name="Gouzy J."/>
            <person name="Schoof H."/>
            <person name="Van de Peer Y."/>
            <person name="Proost S."/>
            <person name="Cook D.R."/>
            <person name="Meyers B.C."/>
            <person name="Spannagl M."/>
            <person name="Cheung F."/>
            <person name="De Mita S."/>
            <person name="Krishnakumar V."/>
            <person name="Gundlach H."/>
            <person name="Zhou S."/>
            <person name="Mudge J."/>
            <person name="Bharti A.K."/>
            <person name="Murray J.D."/>
            <person name="Naoumkina M.A."/>
            <person name="Rosen B."/>
            <person name="Silverstein K.A."/>
            <person name="Tang H."/>
            <person name="Rombauts S."/>
            <person name="Zhao P.X."/>
            <person name="Zhou P."/>
            <person name="Barbe V."/>
            <person name="Bardou P."/>
            <person name="Bechner M."/>
            <person name="Bellec A."/>
            <person name="Berger A."/>
            <person name="Berges H."/>
            <person name="Bidwell S."/>
            <person name="Bisseling T."/>
            <person name="Choisne N."/>
            <person name="Couloux A."/>
            <person name="Denny R."/>
            <person name="Deshpande S."/>
            <person name="Dai X."/>
            <person name="Doyle J.J."/>
            <person name="Dudez A.M."/>
            <person name="Farmer A.D."/>
            <person name="Fouteau S."/>
            <person name="Franken C."/>
            <person name="Gibelin C."/>
            <person name="Gish J."/>
            <person name="Goldstein S."/>
            <person name="Gonzalez A.J."/>
            <person name="Green P.J."/>
            <person name="Hallab A."/>
            <person name="Hartog M."/>
            <person name="Hua A."/>
            <person name="Humphray S.J."/>
            <person name="Jeong D.H."/>
            <person name="Jing Y."/>
            <person name="Jocker A."/>
            <person name="Kenton S.M."/>
            <person name="Kim D.J."/>
            <person name="Klee K."/>
            <person name="Lai H."/>
            <person name="Lang C."/>
            <person name="Lin S."/>
            <person name="Macmil S.L."/>
            <person name="Magdelenat G."/>
            <person name="Matthews L."/>
            <person name="McCorrison J."/>
            <person name="Monaghan E.L."/>
            <person name="Mun J.H."/>
            <person name="Najar F.Z."/>
            <person name="Nicholson C."/>
            <person name="Noirot C."/>
            <person name="O'Bleness M."/>
            <person name="Paule C.R."/>
            <person name="Poulain J."/>
            <person name="Prion F."/>
            <person name="Qin B."/>
            <person name="Qu C."/>
            <person name="Retzel E.F."/>
            <person name="Riddle C."/>
            <person name="Sallet E."/>
            <person name="Samain S."/>
            <person name="Samson N."/>
            <person name="Sanders I."/>
            <person name="Saurat O."/>
            <person name="Scarpelli C."/>
            <person name="Schiex T."/>
            <person name="Segurens B."/>
            <person name="Severin A.J."/>
            <person name="Sherrier D.J."/>
            <person name="Shi R."/>
            <person name="Sims S."/>
            <person name="Singer S.R."/>
            <person name="Sinharoy S."/>
            <person name="Sterck L."/>
            <person name="Viollet A."/>
            <person name="Wang B.B."/>
            <person name="Wang K."/>
            <person name="Wang M."/>
            <person name="Wang X."/>
            <person name="Warfsmann J."/>
            <person name="Weissenbach J."/>
            <person name="White D.D."/>
            <person name="White J.D."/>
            <person name="Wiley G.B."/>
            <person name="Wincker P."/>
            <person name="Xing Y."/>
            <person name="Yang L."/>
            <person name="Yao Z."/>
            <person name="Ying F."/>
            <person name="Zhai J."/>
            <person name="Zhou L."/>
            <person name="Zuber A."/>
            <person name="Denarie J."/>
            <person name="Dixon R.A."/>
            <person name="May G.D."/>
            <person name="Schwartz D.C."/>
            <person name="Rogers J."/>
            <person name="Quetier F."/>
            <person name="Town C.D."/>
            <person name="Roe B.A."/>
        </authorList>
    </citation>
    <scope>NUCLEOTIDE SEQUENCE [LARGE SCALE GENOMIC DNA]</scope>
    <source>
        <strain evidence="1">A17</strain>
        <strain evidence="2 3">cv. Jemalong A17</strain>
    </source>
</reference>